<dbReference type="EMBL" id="JABSTQ010010480">
    <property type="protein sequence ID" value="KAG0420732.1"/>
    <property type="molecule type" value="Genomic_DNA"/>
</dbReference>
<reference evidence="1 2" key="1">
    <citation type="journal article" date="2020" name="Cell">
        <title>Large-Scale Comparative Analyses of Tick Genomes Elucidate Their Genetic Diversity and Vector Capacities.</title>
        <authorList>
            <consortium name="Tick Genome and Microbiome Consortium (TIGMIC)"/>
            <person name="Jia N."/>
            <person name="Wang J."/>
            <person name="Shi W."/>
            <person name="Du L."/>
            <person name="Sun Y."/>
            <person name="Zhan W."/>
            <person name="Jiang J.F."/>
            <person name="Wang Q."/>
            <person name="Zhang B."/>
            <person name="Ji P."/>
            <person name="Bell-Sakyi L."/>
            <person name="Cui X.M."/>
            <person name="Yuan T.T."/>
            <person name="Jiang B.G."/>
            <person name="Yang W.F."/>
            <person name="Lam T.T."/>
            <person name="Chang Q.C."/>
            <person name="Ding S.J."/>
            <person name="Wang X.J."/>
            <person name="Zhu J.G."/>
            <person name="Ruan X.D."/>
            <person name="Zhao L."/>
            <person name="Wei J.T."/>
            <person name="Ye R.Z."/>
            <person name="Que T.C."/>
            <person name="Du C.H."/>
            <person name="Zhou Y.H."/>
            <person name="Cheng J.X."/>
            <person name="Dai P.F."/>
            <person name="Guo W.B."/>
            <person name="Han X.H."/>
            <person name="Huang E.J."/>
            <person name="Li L.F."/>
            <person name="Wei W."/>
            <person name="Gao Y.C."/>
            <person name="Liu J.Z."/>
            <person name="Shao H.Z."/>
            <person name="Wang X."/>
            <person name="Wang C.C."/>
            <person name="Yang T.C."/>
            <person name="Huo Q.B."/>
            <person name="Li W."/>
            <person name="Chen H.Y."/>
            <person name="Chen S.E."/>
            <person name="Zhou L.G."/>
            <person name="Ni X.B."/>
            <person name="Tian J.H."/>
            <person name="Sheng Y."/>
            <person name="Liu T."/>
            <person name="Pan Y.S."/>
            <person name="Xia L.Y."/>
            <person name="Li J."/>
            <person name="Zhao F."/>
            <person name="Cao W.C."/>
        </authorList>
    </citation>
    <scope>NUCLEOTIDE SEQUENCE [LARGE SCALE GENOMIC DNA]</scope>
    <source>
        <strain evidence="1">Iper-2018</strain>
    </source>
</reference>
<comment type="caution">
    <text evidence="1">The sequence shown here is derived from an EMBL/GenBank/DDBJ whole genome shotgun (WGS) entry which is preliminary data.</text>
</comment>
<evidence type="ECO:0000313" key="1">
    <source>
        <dbReference type="EMBL" id="KAG0420732.1"/>
    </source>
</evidence>
<dbReference type="Proteomes" id="UP000805193">
    <property type="component" value="Unassembled WGS sequence"/>
</dbReference>
<gene>
    <name evidence="1" type="ORF">HPB47_003326</name>
</gene>
<sequence length="514" mass="57264">MEDGPVVETKLGQLKGRVQTVSGKTVQVYFGIPYAKPPIDHLRFRRPLPSKPWSGTYDATQKKFSCPQQFYPLLFDIETDLSEDCLYLNVWTPSTVRPTRPVVVWIHGGAFAFGSSYQSWYNGSLLAVMHDLVVVTINYRLGIFGFLHAGVPDAPGNVGLLDQRLALQWVRENIHVFGGNPTSVTIFGESAGAYSVHAHIISPLSRGLFHRSYMMSGTYDSIGLLSTLHESADQGSQVSARLNCTAPFLDLTSHPDIVLGCLRSKSADALFAAVRNVTDPKLASFVPTYPNEFFPVRPVLALRQGRFADVDAMVSVTRSEGTVIVTSQSDKRFWDEDLSNVSVEELKPALREMVVTWMGDKYIDLVEYYAAQAAQDNKQELRETYTEFFGDVCFVCPMKYFAQKHSGKGNSVYSFVFGHISPKSTLPIWSGVPHVADVPYYFGVPLWDYDRDPRGEMPSEKGSHVCAPRAGPAGFRLNPPKSGERLFSDPDRDLERELIPNDQWNTSVSIPIAQ</sequence>
<keyword evidence="2" id="KW-1185">Reference proteome</keyword>
<accession>A0AC60PIU5</accession>
<proteinExistence type="predicted"/>
<protein>
    <submittedName>
        <fullName evidence="1">Uncharacterized protein</fullName>
    </submittedName>
</protein>
<evidence type="ECO:0000313" key="2">
    <source>
        <dbReference type="Proteomes" id="UP000805193"/>
    </source>
</evidence>
<name>A0AC60PIU5_IXOPE</name>
<organism evidence="1 2">
    <name type="scientific">Ixodes persulcatus</name>
    <name type="common">Taiga tick</name>
    <dbReference type="NCBI Taxonomy" id="34615"/>
    <lineage>
        <taxon>Eukaryota</taxon>
        <taxon>Metazoa</taxon>
        <taxon>Ecdysozoa</taxon>
        <taxon>Arthropoda</taxon>
        <taxon>Chelicerata</taxon>
        <taxon>Arachnida</taxon>
        <taxon>Acari</taxon>
        <taxon>Parasitiformes</taxon>
        <taxon>Ixodida</taxon>
        <taxon>Ixodoidea</taxon>
        <taxon>Ixodidae</taxon>
        <taxon>Ixodinae</taxon>
        <taxon>Ixodes</taxon>
    </lineage>
</organism>